<dbReference type="Gene3D" id="2.40.70.10">
    <property type="entry name" value="Acid Proteases"/>
    <property type="match status" value="1"/>
</dbReference>
<dbReference type="AlphaFoldDB" id="A0A9R0K3K4"/>
<reference evidence="3" key="2">
    <citation type="submission" date="2025-08" db="UniProtKB">
        <authorList>
            <consortium name="RefSeq"/>
        </authorList>
    </citation>
    <scope>IDENTIFICATION</scope>
    <source>
        <tissue evidence="3">Leaf</tissue>
    </source>
</reference>
<accession>A0A9R0K3K4</accession>
<evidence type="ECO:0000313" key="3">
    <source>
        <dbReference type="RefSeq" id="XP_021856305.2"/>
    </source>
</evidence>
<gene>
    <name evidence="3" type="primary">LOC110795594</name>
</gene>
<protein>
    <recommendedName>
        <fullName evidence="4">Aspartic peptidase DDI1-type domain-containing protein</fullName>
    </recommendedName>
</protein>
<name>A0A9R0K3K4_SPIOL</name>
<proteinExistence type="predicted"/>
<dbReference type="KEGG" id="soe:110795594"/>
<organism evidence="2 3">
    <name type="scientific">Spinacia oleracea</name>
    <name type="common">Spinach</name>
    <dbReference type="NCBI Taxonomy" id="3562"/>
    <lineage>
        <taxon>Eukaryota</taxon>
        <taxon>Viridiplantae</taxon>
        <taxon>Streptophyta</taxon>
        <taxon>Embryophyta</taxon>
        <taxon>Tracheophyta</taxon>
        <taxon>Spermatophyta</taxon>
        <taxon>Magnoliopsida</taxon>
        <taxon>eudicotyledons</taxon>
        <taxon>Gunneridae</taxon>
        <taxon>Pentapetalae</taxon>
        <taxon>Caryophyllales</taxon>
        <taxon>Chenopodiaceae</taxon>
        <taxon>Chenopodioideae</taxon>
        <taxon>Anserineae</taxon>
        <taxon>Spinacia</taxon>
    </lineage>
</organism>
<reference evidence="2" key="1">
    <citation type="journal article" date="2021" name="Nat. Commun.">
        <title>Genomic analyses provide insights into spinach domestication and the genetic basis of agronomic traits.</title>
        <authorList>
            <person name="Cai X."/>
            <person name="Sun X."/>
            <person name="Xu C."/>
            <person name="Sun H."/>
            <person name="Wang X."/>
            <person name="Ge C."/>
            <person name="Zhang Z."/>
            <person name="Wang Q."/>
            <person name="Fei Z."/>
            <person name="Jiao C."/>
            <person name="Wang Q."/>
        </authorList>
    </citation>
    <scope>NUCLEOTIDE SEQUENCE [LARGE SCALE GENOMIC DNA]</scope>
    <source>
        <strain evidence="2">cv. Varoflay</strain>
    </source>
</reference>
<dbReference type="Pfam" id="PF13650">
    <property type="entry name" value="Asp_protease_2"/>
    <property type="match status" value="1"/>
</dbReference>
<dbReference type="InterPro" id="IPR021109">
    <property type="entry name" value="Peptidase_aspartic_dom_sf"/>
</dbReference>
<keyword evidence="2" id="KW-1185">Reference proteome</keyword>
<dbReference type="GeneID" id="110795594"/>
<dbReference type="CDD" id="cd00303">
    <property type="entry name" value="retropepsin_like"/>
    <property type="match status" value="1"/>
</dbReference>
<evidence type="ECO:0008006" key="4">
    <source>
        <dbReference type="Google" id="ProtNLM"/>
    </source>
</evidence>
<sequence>MNKTEDQIEEIIEDVVKNYQAWHVGARDYDGKGRNDDGKGSVYAMEQARIIEKLSSRLEKLESTPSHTPSPSTIPPPSATLLTKGKSKVSSYDTMPPGTSFVIIVKILVISPMLVLWGEDPKGNESPNCDIAEEESHVDGVIDGVKSMETTLPPLPIPPPPPYPQRIAGKKLDDQFHKFWETISMLYVSLSFTEALKQMPHYSRFMRDILSGKRTCGTNETVHLKEHCSALISSPFPPKLEDPGSFSIPCSIQELKFENALCDLGASVSILPYKIYEKLSLGDLTPTPMSLQLADRSVMFPLGRVDDVPLVIGKLTFLVDFIVLDIDEDAHIPIILGRPFLDTAGAFIDVQGGLITLKAGDAKASFKLAIEDQCCSKMKSCMKVDTLACVEHNHSCANSSNNPCVFKCGF</sequence>
<feature type="region of interest" description="Disordered" evidence="1">
    <location>
        <begin position="59"/>
        <end position="90"/>
    </location>
</feature>
<dbReference type="PANTHER" id="PTHR33067">
    <property type="entry name" value="RNA-DIRECTED DNA POLYMERASE-RELATED"/>
    <property type="match status" value="1"/>
</dbReference>
<evidence type="ECO:0000313" key="2">
    <source>
        <dbReference type="Proteomes" id="UP000813463"/>
    </source>
</evidence>
<dbReference type="RefSeq" id="XP_021856305.2">
    <property type="nucleotide sequence ID" value="XM_022000613.2"/>
</dbReference>
<dbReference type="PANTHER" id="PTHR33067:SF31">
    <property type="entry name" value="RNA-DIRECTED DNA POLYMERASE"/>
    <property type="match status" value="1"/>
</dbReference>
<evidence type="ECO:0000256" key="1">
    <source>
        <dbReference type="SAM" id="MobiDB-lite"/>
    </source>
</evidence>
<dbReference type="SUPFAM" id="SSF50630">
    <property type="entry name" value="Acid proteases"/>
    <property type="match status" value="1"/>
</dbReference>
<dbReference type="Proteomes" id="UP000813463">
    <property type="component" value="Chromosome 3"/>
</dbReference>